<organism evidence="1 2">
    <name type="scientific">Monilinia fructicola</name>
    <name type="common">Brown rot fungus</name>
    <name type="synonym">Ciboria fructicola</name>
    <dbReference type="NCBI Taxonomy" id="38448"/>
    <lineage>
        <taxon>Eukaryota</taxon>
        <taxon>Fungi</taxon>
        <taxon>Dikarya</taxon>
        <taxon>Ascomycota</taxon>
        <taxon>Pezizomycotina</taxon>
        <taxon>Leotiomycetes</taxon>
        <taxon>Helotiales</taxon>
        <taxon>Sclerotiniaceae</taxon>
        <taxon>Monilinia</taxon>
    </lineage>
</organism>
<evidence type="ECO:0000313" key="2">
    <source>
        <dbReference type="Proteomes" id="UP000322873"/>
    </source>
</evidence>
<evidence type="ECO:0000313" key="1">
    <source>
        <dbReference type="EMBL" id="KAA8569403.1"/>
    </source>
</evidence>
<keyword evidence="2" id="KW-1185">Reference proteome</keyword>
<reference evidence="1 2" key="1">
    <citation type="submission" date="2019-06" db="EMBL/GenBank/DDBJ databases">
        <title>Genome Sequence of the Brown Rot Fungal Pathogen Monilinia fructicola.</title>
        <authorList>
            <person name="De Miccolis Angelini R.M."/>
            <person name="Landi L."/>
            <person name="Abate D."/>
            <person name="Pollastro S."/>
            <person name="Romanazzi G."/>
            <person name="Faretra F."/>
        </authorList>
    </citation>
    <scope>NUCLEOTIDE SEQUENCE [LARGE SCALE GENOMIC DNA]</scope>
    <source>
        <strain evidence="1 2">Mfrc123</strain>
    </source>
</reference>
<dbReference type="EMBL" id="VICG01000008">
    <property type="protein sequence ID" value="KAA8569403.1"/>
    <property type="molecule type" value="Genomic_DNA"/>
</dbReference>
<dbReference type="Proteomes" id="UP000322873">
    <property type="component" value="Unassembled WGS sequence"/>
</dbReference>
<sequence length="79" mass="8717">MRLLLVWSSCICFEFKSPGPTTCLAAPPTNLPSPTCHRGRILAIAIQLAPALSASHNPRFACFMMLALMQSLYTRTSRH</sequence>
<protein>
    <submittedName>
        <fullName evidence="1">Uncharacterized protein</fullName>
    </submittedName>
</protein>
<dbReference type="AlphaFoldDB" id="A0A5M9JM05"/>
<proteinExistence type="predicted"/>
<name>A0A5M9JM05_MONFR</name>
<comment type="caution">
    <text evidence="1">The sequence shown here is derived from an EMBL/GenBank/DDBJ whole genome shotgun (WGS) entry which is preliminary data.</text>
</comment>
<accession>A0A5M9JM05</accession>
<gene>
    <name evidence="1" type="ORF">EYC84_001047</name>
</gene>